<keyword evidence="4" id="KW-0560">Oxidoreductase</keyword>
<evidence type="ECO:0000256" key="2">
    <source>
        <dbReference type="ARBA" id="ARBA00022630"/>
    </source>
</evidence>
<dbReference type="InterPro" id="IPR036188">
    <property type="entry name" value="FAD/NAD-bd_sf"/>
</dbReference>
<evidence type="ECO:0000256" key="3">
    <source>
        <dbReference type="ARBA" id="ARBA00022827"/>
    </source>
</evidence>
<comment type="caution">
    <text evidence="6">The sequence shown here is derived from an EMBL/GenBank/DDBJ whole genome shotgun (WGS) entry which is preliminary data.</text>
</comment>
<gene>
    <name evidence="6" type="ORF">JM16_009708</name>
</gene>
<dbReference type="EMBL" id="JPWV03001684">
    <property type="protein sequence ID" value="KAG2502282.1"/>
    <property type="molecule type" value="Genomic_DNA"/>
</dbReference>
<feature type="domain" description="FAD/NAD(P)-binding" evidence="5">
    <location>
        <begin position="131"/>
        <end position="290"/>
    </location>
</feature>
<protein>
    <recommendedName>
        <fullName evidence="5">FAD/NAD(P)-binding domain-containing protein</fullName>
    </recommendedName>
</protein>
<dbReference type="PRINTS" id="PR00368">
    <property type="entry name" value="FADPNR"/>
</dbReference>
<keyword evidence="2" id="KW-0285">Flavoprotein</keyword>
<keyword evidence="3" id="KW-0274">FAD</keyword>
<dbReference type="PRINTS" id="PR00411">
    <property type="entry name" value="PNDRDTASEI"/>
</dbReference>
<proteinExistence type="inferred from homology"/>
<dbReference type="GO" id="GO:0050660">
    <property type="term" value="F:flavin adenine dinucleotide binding"/>
    <property type="evidence" value="ECO:0007669"/>
    <property type="project" value="TreeGrafter"/>
</dbReference>
<dbReference type="Gene3D" id="3.50.50.100">
    <property type="match status" value="2"/>
</dbReference>
<sequence length="369" mass="39604">MPRILIVGGGPAGVAVAQTLATELTDNDDTEVIVLEKSKFYYHAVGTPRAVVDATYTKNLFVPYDNVIPESAKSFVKFQRVIVTRIVPGANEVEYASIGDDDELVAGPVKSMAYDYLVVATGSTYTVKAANSVLIVGGGAVGVEVAGEIKSKYPNKTVTILEGKDKLVANDNVREKFRIKLSTYLKRLGVKVILGERLETRLNGNSFEKRTLRTDKGTEIESDVQLLCGGFSPTTELIQKLDSSLVTADGFIKVNKQLQLDSAQYSNIYALGDASNSPAPKRAFFAGQQGKHLGSELVLVARKTQTNVSKAFPKVEVEATLLPLGPNGGVSQLPVLGGVVMGNLITRSIKSKDYFAGMTWKSLGAVVPN</sequence>
<accession>A0A8T0LGK8</accession>
<evidence type="ECO:0000256" key="4">
    <source>
        <dbReference type="ARBA" id="ARBA00023002"/>
    </source>
</evidence>
<comment type="similarity">
    <text evidence="1">Belongs to the FAD-dependent oxidoreductase family.</text>
</comment>
<dbReference type="SUPFAM" id="SSF51905">
    <property type="entry name" value="FAD/NAD(P)-binding domain"/>
    <property type="match status" value="1"/>
</dbReference>
<evidence type="ECO:0000259" key="5">
    <source>
        <dbReference type="Pfam" id="PF07992"/>
    </source>
</evidence>
<evidence type="ECO:0000256" key="1">
    <source>
        <dbReference type="ARBA" id="ARBA00006442"/>
    </source>
</evidence>
<dbReference type="Proteomes" id="UP000785171">
    <property type="component" value="Unassembled WGS sequence"/>
</dbReference>
<reference evidence="6" key="1">
    <citation type="journal article" date="2015" name="Genom Data">
        <title>Genome sequences of six Phytophthora species associated with forests in New Zealand.</title>
        <authorList>
            <person name="Studholme D.J."/>
            <person name="McDougal R.L."/>
            <person name="Sambles C."/>
            <person name="Hansen E."/>
            <person name="Hardy G."/>
            <person name="Grant M."/>
            <person name="Ganley R.J."/>
            <person name="Williams N.M."/>
        </authorList>
    </citation>
    <scope>NUCLEOTIDE SEQUENCE</scope>
    <source>
        <strain evidence="6">NZFS 2646</strain>
    </source>
</reference>
<dbReference type="PANTHER" id="PTHR43735:SF3">
    <property type="entry name" value="FERROPTOSIS SUPPRESSOR PROTEIN 1"/>
    <property type="match status" value="1"/>
</dbReference>
<dbReference type="GO" id="GO:0004174">
    <property type="term" value="F:electron-transferring-flavoprotein dehydrogenase activity"/>
    <property type="evidence" value="ECO:0007669"/>
    <property type="project" value="TreeGrafter"/>
</dbReference>
<feature type="domain" description="FAD/NAD(P)-binding" evidence="5">
    <location>
        <begin position="3"/>
        <end position="124"/>
    </location>
</feature>
<reference evidence="6" key="2">
    <citation type="submission" date="2020-06" db="EMBL/GenBank/DDBJ databases">
        <authorList>
            <person name="Studholme D.J."/>
        </authorList>
    </citation>
    <scope>NUCLEOTIDE SEQUENCE</scope>
    <source>
        <strain evidence="6">NZFS 2646</strain>
    </source>
</reference>
<dbReference type="InterPro" id="IPR023753">
    <property type="entry name" value="FAD/NAD-binding_dom"/>
</dbReference>
<evidence type="ECO:0000313" key="7">
    <source>
        <dbReference type="Proteomes" id="UP000785171"/>
    </source>
</evidence>
<organism evidence="6 7">
    <name type="scientific">Phytophthora kernoviae</name>
    <dbReference type="NCBI Taxonomy" id="325452"/>
    <lineage>
        <taxon>Eukaryota</taxon>
        <taxon>Sar</taxon>
        <taxon>Stramenopiles</taxon>
        <taxon>Oomycota</taxon>
        <taxon>Peronosporomycetes</taxon>
        <taxon>Peronosporales</taxon>
        <taxon>Peronosporaceae</taxon>
        <taxon>Phytophthora</taxon>
    </lineage>
</organism>
<dbReference type="AlphaFoldDB" id="A0A8T0LGK8"/>
<name>A0A8T0LGK8_9STRA</name>
<dbReference type="PANTHER" id="PTHR43735">
    <property type="entry name" value="APOPTOSIS-INDUCING FACTOR 1"/>
    <property type="match status" value="1"/>
</dbReference>
<dbReference type="Pfam" id="PF07992">
    <property type="entry name" value="Pyr_redox_2"/>
    <property type="match status" value="2"/>
</dbReference>
<evidence type="ECO:0000313" key="6">
    <source>
        <dbReference type="EMBL" id="KAG2502282.1"/>
    </source>
</evidence>
<dbReference type="GO" id="GO:0005737">
    <property type="term" value="C:cytoplasm"/>
    <property type="evidence" value="ECO:0007669"/>
    <property type="project" value="TreeGrafter"/>
</dbReference>